<gene>
    <name evidence="7" type="ORF">HDA45_001545</name>
</gene>
<accession>A0A841AZD8</accession>
<dbReference type="AlphaFoldDB" id="A0A841AZD8"/>
<dbReference type="Pfam" id="PF13515">
    <property type="entry name" value="FUSC_2"/>
    <property type="match status" value="1"/>
</dbReference>
<evidence type="ECO:0000256" key="5">
    <source>
        <dbReference type="SAM" id="Phobius"/>
    </source>
</evidence>
<keyword evidence="8" id="KW-1185">Reference proteome</keyword>
<comment type="subcellular location">
    <subcellularLocation>
        <location evidence="1">Membrane</location>
        <topology evidence="1">Multi-pass membrane protein</topology>
    </subcellularLocation>
</comment>
<dbReference type="RefSeq" id="WP_184893206.1">
    <property type="nucleotide sequence ID" value="NZ_JACHMX010000001.1"/>
</dbReference>
<evidence type="ECO:0000313" key="8">
    <source>
        <dbReference type="Proteomes" id="UP000580861"/>
    </source>
</evidence>
<dbReference type="InterPro" id="IPR049453">
    <property type="entry name" value="Memb_transporter_dom"/>
</dbReference>
<feature type="transmembrane region" description="Helical" evidence="5">
    <location>
        <begin position="360"/>
        <end position="379"/>
    </location>
</feature>
<dbReference type="EMBL" id="JACHMX010000001">
    <property type="protein sequence ID" value="MBB5851458.1"/>
    <property type="molecule type" value="Genomic_DNA"/>
</dbReference>
<keyword evidence="2 5" id="KW-0812">Transmembrane</keyword>
<keyword evidence="3 5" id="KW-1133">Transmembrane helix</keyword>
<feature type="transmembrane region" description="Helical" evidence="5">
    <location>
        <begin position="29"/>
        <end position="50"/>
    </location>
</feature>
<feature type="transmembrane region" description="Helical" evidence="5">
    <location>
        <begin position="406"/>
        <end position="423"/>
    </location>
</feature>
<evidence type="ECO:0000256" key="2">
    <source>
        <dbReference type="ARBA" id="ARBA00022692"/>
    </source>
</evidence>
<evidence type="ECO:0000256" key="1">
    <source>
        <dbReference type="ARBA" id="ARBA00004141"/>
    </source>
</evidence>
<comment type="caution">
    <text evidence="7">The sequence shown here is derived from an EMBL/GenBank/DDBJ whole genome shotgun (WGS) entry which is preliminary data.</text>
</comment>
<organism evidence="7 8">
    <name type="scientific">Amycolatopsis umgeniensis</name>
    <dbReference type="NCBI Taxonomy" id="336628"/>
    <lineage>
        <taxon>Bacteria</taxon>
        <taxon>Bacillati</taxon>
        <taxon>Actinomycetota</taxon>
        <taxon>Actinomycetes</taxon>
        <taxon>Pseudonocardiales</taxon>
        <taxon>Pseudonocardiaceae</taxon>
        <taxon>Amycolatopsis</taxon>
    </lineage>
</organism>
<evidence type="ECO:0000256" key="3">
    <source>
        <dbReference type="ARBA" id="ARBA00022989"/>
    </source>
</evidence>
<protein>
    <submittedName>
        <fullName evidence="7">Putative membrane protein YccC</fullName>
    </submittedName>
</protein>
<proteinExistence type="predicted"/>
<sequence>MKGPGLLVVVLVVLGGVSGLGFLVGLGNAAILAALTALFCLIAAVGGPLWADLRLQAWFAPALILAVGVPRLLGAVSQWAAIGLLVVVVVVAGLLPALGARFVTVGLGLGMASLFGYGFQLTGTASAGQILGAPALAVGVVLLLRVLMGAKDPAKPTREALADALATSTSETQERAARLWLADRPRRWTAGVLGGTFRYRAATGMLEIRRKRLDNPEIGETLDAAREEAARLAEAVRAAQAPEDVEPVRRKEPAELPGATARLVTALWDSLETIRTAATERDESRVDVPKGLRKELRRIELSGAFSWQSPQFRHALRCGLGVALALVVASFRPGDPLTVSFLLGTFAIMQPEWRDSLSKAWQRIGGSLGGAVVLTLALWLLPQGFLLPIGLVALLGGFSVMRTRPAVFNGCMVLMSVGMNATTRHLDPRYVLVEYLLLMVLAGAIALLFGFAAIPGVPKPGPAERFATAVDATRALLGSVGRKLRGEDVDPRTLGREFRAAAIAHHGLLAAEPGTKEPALGQRDALENAAEALRGLSVTASSLLLRPGSAGAADAVEEAAQKLGTSEAAEIPVPRDADEEQRLVLDTIAADVVAVGEAAQALEDG</sequence>
<evidence type="ECO:0000256" key="4">
    <source>
        <dbReference type="ARBA" id="ARBA00023136"/>
    </source>
</evidence>
<feature type="transmembrane region" description="Helical" evidence="5">
    <location>
        <begin position="127"/>
        <end position="148"/>
    </location>
</feature>
<reference evidence="7 8" key="1">
    <citation type="submission" date="2020-08" db="EMBL/GenBank/DDBJ databases">
        <title>Sequencing the genomes of 1000 actinobacteria strains.</title>
        <authorList>
            <person name="Klenk H.-P."/>
        </authorList>
    </citation>
    <scope>NUCLEOTIDE SEQUENCE [LARGE SCALE GENOMIC DNA]</scope>
    <source>
        <strain evidence="7 8">DSM 45272</strain>
    </source>
</reference>
<feature type="transmembrane region" description="Helical" evidence="5">
    <location>
        <begin position="435"/>
        <end position="457"/>
    </location>
</feature>
<dbReference type="GO" id="GO:0016020">
    <property type="term" value="C:membrane"/>
    <property type="evidence" value="ECO:0007669"/>
    <property type="project" value="UniProtKB-SubCell"/>
</dbReference>
<feature type="domain" description="Integral membrane bound transporter" evidence="6">
    <location>
        <begin position="342"/>
        <end position="449"/>
    </location>
</feature>
<feature type="transmembrane region" description="Helical" evidence="5">
    <location>
        <begin position="79"/>
        <end position="95"/>
    </location>
</feature>
<feature type="transmembrane region" description="Helical" evidence="5">
    <location>
        <begin position="57"/>
        <end position="73"/>
    </location>
</feature>
<evidence type="ECO:0000313" key="7">
    <source>
        <dbReference type="EMBL" id="MBB5851458.1"/>
    </source>
</evidence>
<dbReference type="Proteomes" id="UP000580861">
    <property type="component" value="Unassembled WGS sequence"/>
</dbReference>
<evidence type="ECO:0000259" key="6">
    <source>
        <dbReference type="Pfam" id="PF13515"/>
    </source>
</evidence>
<keyword evidence="4 5" id="KW-0472">Membrane</keyword>
<name>A0A841AZD8_9PSEU</name>